<proteinExistence type="predicted"/>
<dbReference type="VEuPathDB" id="FungiDB:BD410DRAFT_845603"/>
<organism evidence="2 3">
    <name type="scientific">Rickenella mellea</name>
    <dbReference type="NCBI Taxonomy" id="50990"/>
    <lineage>
        <taxon>Eukaryota</taxon>
        <taxon>Fungi</taxon>
        <taxon>Dikarya</taxon>
        <taxon>Basidiomycota</taxon>
        <taxon>Agaricomycotina</taxon>
        <taxon>Agaricomycetes</taxon>
        <taxon>Hymenochaetales</taxon>
        <taxon>Rickenellaceae</taxon>
        <taxon>Rickenella</taxon>
    </lineage>
</organism>
<dbReference type="Proteomes" id="UP000294933">
    <property type="component" value="Unassembled WGS sequence"/>
</dbReference>
<dbReference type="InterPro" id="IPR001810">
    <property type="entry name" value="F-box_dom"/>
</dbReference>
<feature type="domain" description="F-box" evidence="1">
    <location>
        <begin position="171"/>
        <end position="221"/>
    </location>
</feature>
<name>A0A4Y7PKJ7_9AGAM</name>
<reference evidence="2 3" key="1">
    <citation type="submission" date="2018-06" db="EMBL/GenBank/DDBJ databases">
        <title>A transcriptomic atlas of mushroom development highlights an independent origin of complex multicellularity.</title>
        <authorList>
            <consortium name="DOE Joint Genome Institute"/>
            <person name="Krizsan K."/>
            <person name="Almasi E."/>
            <person name="Merenyi Z."/>
            <person name="Sahu N."/>
            <person name="Viragh M."/>
            <person name="Koszo T."/>
            <person name="Mondo S."/>
            <person name="Kiss B."/>
            <person name="Balint B."/>
            <person name="Kues U."/>
            <person name="Barry K."/>
            <person name="Hegedus J.C."/>
            <person name="Henrissat B."/>
            <person name="Johnson J."/>
            <person name="Lipzen A."/>
            <person name="Ohm R."/>
            <person name="Nagy I."/>
            <person name="Pangilinan J."/>
            <person name="Yan J."/>
            <person name="Xiong Y."/>
            <person name="Grigoriev I.V."/>
            <person name="Hibbett D.S."/>
            <person name="Nagy L.G."/>
        </authorList>
    </citation>
    <scope>NUCLEOTIDE SEQUENCE [LARGE SCALE GENOMIC DNA]</scope>
    <source>
        <strain evidence="2 3">SZMC22713</strain>
    </source>
</reference>
<gene>
    <name evidence="2" type="ORF">BD410DRAFT_845603</name>
</gene>
<keyword evidence="3" id="KW-1185">Reference proteome</keyword>
<dbReference type="AlphaFoldDB" id="A0A4Y7PKJ7"/>
<dbReference type="SUPFAM" id="SSF81383">
    <property type="entry name" value="F-box domain"/>
    <property type="match status" value="1"/>
</dbReference>
<evidence type="ECO:0000313" key="2">
    <source>
        <dbReference type="EMBL" id="TDL14950.1"/>
    </source>
</evidence>
<dbReference type="OrthoDB" id="2269034at2759"/>
<dbReference type="Pfam" id="PF12937">
    <property type="entry name" value="F-box-like"/>
    <property type="match status" value="1"/>
</dbReference>
<dbReference type="InterPro" id="IPR036047">
    <property type="entry name" value="F-box-like_dom_sf"/>
</dbReference>
<evidence type="ECO:0000313" key="3">
    <source>
        <dbReference type="Proteomes" id="UP000294933"/>
    </source>
</evidence>
<accession>A0A4Y7PKJ7</accession>
<dbReference type="STRING" id="50990.A0A4Y7PKJ7"/>
<sequence>MFSDWILGERVVQNYINTELASVTFVRQVAKPPTLEAIFLGAAGDDPEHLNWSHFTIRVVFSRLNHDTSTSLRQTWQIGMDGVDHLVKLLAIVKSDGWDTACSEDVNYGRRLSDVENITFRSYTEPLRSMRYSLEEAKLCMEALINIKARLTYKIRKLQKHCAPLVLRDGIERIPNEILAHIFEAGHQMSEHSKFALRISRVSRRFRQVSLHTPLLWTRISSLHPGDQTEAFLSRSGRLDLQVKLSEGAMIPFDKLRSCLQLISPHSGRWSGLRLNMNPDYQEIMDEFGLTYFPRLRHIFHKYYSITKSAQWNMPLLSQYGGYCIPFPLGASFPFLCQLTCVELCFEDYDSFDMSSLAQTLHGMANLRCVTLEFGNDDDGDVNVVQWPLSTPEPEPHSFHIDSLKITLRDYVGDDFVESLYGILAYLTASVVDVSLLTYGNPGNLLTHAEFPYGSTMRLRTRLPCSLGFILEELLENCPIICSVQFEMTSFDRETYIWPKWSHSTCLRHLRFHDCVKLDEKHIETLARDVLSREDFQSLEVIACHKISEEFLVNLQDELGERLTWSL</sequence>
<evidence type="ECO:0000259" key="1">
    <source>
        <dbReference type="Pfam" id="PF12937"/>
    </source>
</evidence>
<dbReference type="EMBL" id="ML170298">
    <property type="protein sequence ID" value="TDL14950.1"/>
    <property type="molecule type" value="Genomic_DNA"/>
</dbReference>
<protein>
    <recommendedName>
        <fullName evidence="1">F-box domain-containing protein</fullName>
    </recommendedName>
</protein>
<dbReference type="Gene3D" id="1.20.1280.50">
    <property type="match status" value="1"/>
</dbReference>